<evidence type="ECO:0000256" key="1">
    <source>
        <dbReference type="SAM" id="SignalP"/>
    </source>
</evidence>
<dbReference type="Proteomes" id="UP001580346">
    <property type="component" value="Unassembled WGS sequence"/>
</dbReference>
<sequence>MKKTNKWLLTMAAASITVHTAAALPAAHAAEAEGAAVRAMVSDMQGTLKWNTRDKSANISLGDTTAVFRTGSAKAALDSAEVTLDQAPYIENGKLYISEQAAKQLRDRVIAAQNGTGYKLAGSFQMPSGKAEIAASTPDGSRLLVTEADKGSVSVLDITYTDQVSEIKNISFQSLSDKAEVTSVAVMPDGKHAIAVIRTDDNFNDPNPGMAAVINLDTYEIAKVYETGIGPDSIAISRDGNYAVIAIEDEEFDSKTEEFDYAANKRPGSIAVLHFPEGNVLAGELVQVPVDLSGVKGAIYPHEPQPEYVAISPDSTTAAVTLQENNVIAVVDLKTRKLVRIFALGTTSHAADAKDDDRVSFTDEITARYEPDGIAFTTDGRYLLTANEGDLGGDEFKDGVKAGGRNIAVWSLEGDKIYDSADVIDKAAARVGSYPDGRSEKKGSEVENLTIAKVNGRDIAAVASERADAILFFDLSNPEAPALLGLIPTAGESPEGIHYVNTSDTFISADEGTGTISFYKRQQ</sequence>
<dbReference type="Pfam" id="PF22494">
    <property type="entry name" value="choice_anch_I"/>
    <property type="match status" value="1"/>
</dbReference>
<evidence type="ECO:0000313" key="5">
    <source>
        <dbReference type="Proteomes" id="UP001580346"/>
    </source>
</evidence>
<dbReference type="SUPFAM" id="SSF55383">
    <property type="entry name" value="Copper amine oxidase, domain N"/>
    <property type="match status" value="1"/>
</dbReference>
<keyword evidence="5" id="KW-1185">Reference proteome</keyword>
<dbReference type="Pfam" id="PF07833">
    <property type="entry name" value="Cu_amine_oxidN1"/>
    <property type="match status" value="1"/>
</dbReference>
<dbReference type="InterPro" id="IPR015943">
    <property type="entry name" value="WD40/YVTN_repeat-like_dom_sf"/>
</dbReference>
<dbReference type="InterPro" id="IPR052956">
    <property type="entry name" value="Mesenchyme-surface_protein"/>
</dbReference>
<dbReference type="InterPro" id="IPR055188">
    <property type="entry name" value="Choice_anch_I"/>
</dbReference>
<dbReference type="PANTHER" id="PTHR46928">
    <property type="entry name" value="MESENCHYME-SPECIFIC CELL SURFACE GLYCOPROTEIN"/>
    <property type="match status" value="1"/>
</dbReference>
<dbReference type="Gene3D" id="2.130.10.10">
    <property type="entry name" value="YVTN repeat-like/Quinoprotein amine dehydrogenase"/>
    <property type="match status" value="2"/>
</dbReference>
<dbReference type="InterPro" id="IPR011048">
    <property type="entry name" value="Haem_d1_sf"/>
</dbReference>
<feature type="domain" description="Copper amine oxidase-like N-terminal" evidence="2">
    <location>
        <begin position="37"/>
        <end position="100"/>
    </location>
</feature>
<feature type="chain" id="PRO_5046043976" evidence="1">
    <location>
        <begin position="30"/>
        <end position="523"/>
    </location>
</feature>
<evidence type="ECO:0000313" key="4">
    <source>
        <dbReference type="EMBL" id="MFB5268088.1"/>
    </source>
</evidence>
<dbReference type="InterPro" id="IPR036582">
    <property type="entry name" value="Mao_N_sf"/>
</dbReference>
<dbReference type="EMBL" id="JBHHMI010000012">
    <property type="protein sequence ID" value="MFB5268088.1"/>
    <property type="molecule type" value="Genomic_DNA"/>
</dbReference>
<feature type="domain" description="Choice-of-anchor I" evidence="3">
    <location>
        <begin position="128"/>
        <end position="391"/>
    </location>
</feature>
<dbReference type="PANTHER" id="PTHR46928:SF1">
    <property type="entry name" value="MESENCHYME-SPECIFIC CELL SURFACE GLYCOPROTEIN"/>
    <property type="match status" value="1"/>
</dbReference>
<dbReference type="RefSeq" id="WP_375356191.1">
    <property type="nucleotide sequence ID" value="NZ_JBHHMI010000012.1"/>
</dbReference>
<gene>
    <name evidence="4" type="ORF">ACE41H_15075</name>
</gene>
<dbReference type="Gene3D" id="3.30.457.10">
    <property type="entry name" value="Copper amine oxidase-like, N-terminal domain"/>
    <property type="match status" value="1"/>
</dbReference>
<dbReference type="InterPro" id="IPR012854">
    <property type="entry name" value="Cu_amine_oxidase-like_N"/>
</dbReference>
<organism evidence="4 5">
    <name type="scientific">Paenibacillus enshidis</name>
    <dbReference type="NCBI Taxonomy" id="1458439"/>
    <lineage>
        <taxon>Bacteria</taxon>
        <taxon>Bacillati</taxon>
        <taxon>Bacillota</taxon>
        <taxon>Bacilli</taxon>
        <taxon>Bacillales</taxon>
        <taxon>Paenibacillaceae</taxon>
        <taxon>Paenibacillus</taxon>
    </lineage>
</organism>
<accession>A0ABV5AV65</accession>
<feature type="signal peptide" evidence="1">
    <location>
        <begin position="1"/>
        <end position="29"/>
    </location>
</feature>
<reference evidence="4 5" key="1">
    <citation type="submission" date="2024-09" db="EMBL/GenBank/DDBJ databases">
        <title>Paenibacillus zeirhizospherea sp. nov., isolated from surface of the maize (Zea mays) roots in a horticulture field, Hungary.</title>
        <authorList>
            <person name="Marton D."/>
            <person name="Farkas M."/>
            <person name="Bedics A."/>
            <person name="Toth E."/>
            <person name="Tancsics A."/>
            <person name="Boka K."/>
            <person name="Maroti G."/>
            <person name="Kriszt B."/>
            <person name="Cserhati M."/>
        </authorList>
    </citation>
    <scope>NUCLEOTIDE SEQUENCE [LARGE SCALE GENOMIC DNA]</scope>
    <source>
        <strain evidence="4 5">KCTC 33519</strain>
    </source>
</reference>
<evidence type="ECO:0000259" key="2">
    <source>
        <dbReference type="Pfam" id="PF07833"/>
    </source>
</evidence>
<protein>
    <submittedName>
        <fullName evidence="4">Stalk domain-containing protein</fullName>
    </submittedName>
</protein>
<dbReference type="SUPFAM" id="SSF51004">
    <property type="entry name" value="C-terminal (heme d1) domain of cytochrome cd1-nitrite reductase"/>
    <property type="match status" value="1"/>
</dbReference>
<name>A0ABV5AV65_9BACL</name>
<evidence type="ECO:0000259" key="3">
    <source>
        <dbReference type="Pfam" id="PF22494"/>
    </source>
</evidence>
<proteinExistence type="predicted"/>
<comment type="caution">
    <text evidence="4">The sequence shown here is derived from an EMBL/GenBank/DDBJ whole genome shotgun (WGS) entry which is preliminary data.</text>
</comment>
<keyword evidence="1" id="KW-0732">Signal</keyword>